<comment type="catalytic activity">
    <reaction evidence="7 8">
        <text>heme b + 2 H(+) = protoporphyrin IX + Fe(2+)</text>
        <dbReference type="Rhea" id="RHEA:22584"/>
        <dbReference type="ChEBI" id="CHEBI:15378"/>
        <dbReference type="ChEBI" id="CHEBI:29033"/>
        <dbReference type="ChEBI" id="CHEBI:57306"/>
        <dbReference type="ChEBI" id="CHEBI:60344"/>
        <dbReference type="EC" id="4.98.1.1"/>
    </reaction>
</comment>
<keyword evidence="4 7" id="KW-0456">Lyase</keyword>
<evidence type="ECO:0000313" key="9">
    <source>
        <dbReference type="EMBL" id="GAA5067856.1"/>
    </source>
</evidence>
<comment type="pathway">
    <text evidence="7 8">Porphyrin-containing compound metabolism; protoheme biosynthesis; protoheme from protoporphyrin-IX: step 1/1.</text>
</comment>
<evidence type="ECO:0000256" key="2">
    <source>
        <dbReference type="ARBA" id="ARBA00023004"/>
    </source>
</evidence>
<sequence>MPAHASHDAVADGASTSSTGPAPDTALVLVNLGTPDASTAPAVRRYLAEFLGDRRVVGLPRWLWLPLLHLAVLPSRSAPVAKKYASIWFDGADGGSPLAAYTRRLARAVQEEMPSLRVIDAMRYGTPALSARLRELRDAGVRRALVLPLYPQYSTTTTASVGDVLERERALPTRMVDDYHIDAGWLDAVADSIRAHRAAYGESGHLLFSFHGLPQRLVDAGDPYASQCEAGAEAIAQRLGLARDEWTLTYQSRFGRDKWLEPSTEATLHALAARGVRSVDVVAPGFAVDCIETLEEVAMMLSEKFAEHGGTLRYIPCLNDSRPHARALADIARRALKDWI</sequence>
<keyword evidence="7 8" id="KW-0963">Cytoplasm</keyword>
<keyword evidence="10" id="KW-1185">Reference proteome</keyword>
<comment type="similarity">
    <text evidence="1 7 8">Belongs to the ferrochelatase family.</text>
</comment>
<evidence type="ECO:0000256" key="7">
    <source>
        <dbReference type="HAMAP-Rule" id="MF_00323"/>
    </source>
</evidence>
<feature type="binding site" evidence="7">
    <location>
        <position position="211"/>
    </location>
    <ligand>
        <name>Fe(2+)</name>
        <dbReference type="ChEBI" id="CHEBI:29033"/>
    </ligand>
</feature>
<evidence type="ECO:0000256" key="3">
    <source>
        <dbReference type="ARBA" id="ARBA00023133"/>
    </source>
</evidence>
<dbReference type="Proteomes" id="UP001501083">
    <property type="component" value="Unassembled WGS sequence"/>
</dbReference>
<organism evidence="9 10">
    <name type="scientific">Lysobacter panacisoli</name>
    <dbReference type="NCBI Taxonomy" id="1255263"/>
    <lineage>
        <taxon>Bacteria</taxon>
        <taxon>Pseudomonadati</taxon>
        <taxon>Pseudomonadota</taxon>
        <taxon>Gammaproteobacteria</taxon>
        <taxon>Lysobacterales</taxon>
        <taxon>Lysobacteraceae</taxon>
        <taxon>Lysobacter</taxon>
    </lineage>
</organism>
<dbReference type="CDD" id="cd00419">
    <property type="entry name" value="Ferrochelatase_C"/>
    <property type="match status" value="1"/>
</dbReference>
<feature type="binding site" evidence="7">
    <location>
        <position position="292"/>
    </location>
    <ligand>
        <name>Fe(2+)</name>
        <dbReference type="ChEBI" id="CHEBI:29033"/>
    </ligand>
</feature>
<evidence type="ECO:0000256" key="6">
    <source>
        <dbReference type="ARBA" id="ARBA00024536"/>
    </source>
</evidence>
<evidence type="ECO:0000313" key="10">
    <source>
        <dbReference type="Proteomes" id="UP001501083"/>
    </source>
</evidence>
<evidence type="ECO:0000256" key="8">
    <source>
        <dbReference type="RuleBase" id="RU000607"/>
    </source>
</evidence>
<protein>
    <recommendedName>
        <fullName evidence="7 8">Ferrochelatase</fullName>
        <ecNumber evidence="7 8">4.98.1.1</ecNumber>
    </recommendedName>
    <alternativeName>
        <fullName evidence="7">Heme synthase</fullName>
    </alternativeName>
    <alternativeName>
        <fullName evidence="7">Protoheme ferro-lyase</fullName>
    </alternativeName>
</protein>
<comment type="function">
    <text evidence="7 8">Catalyzes the ferrous insertion into protoporphyrin IX.</text>
</comment>
<evidence type="ECO:0000256" key="1">
    <source>
        <dbReference type="ARBA" id="ARBA00007718"/>
    </source>
</evidence>
<dbReference type="Pfam" id="PF00762">
    <property type="entry name" value="Ferrochelatase"/>
    <property type="match status" value="1"/>
</dbReference>
<keyword evidence="3 7" id="KW-0350">Heme biosynthesis</keyword>
<dbReference type="PANTHER" id="PTHR11108:SF1">
    <property type="entry name" value="FERROCHELATASE, MITOCHONDRIAL"/>
    <property type="match status" value="1"/>
</dbReference>
<evidence type="ECO:0000256" key="5">
    <source>
        <dbReference type="ARBA" id="ARBA00023244"/>
    </source>
</evidence>
<dbReference type="EMBL" id="BAABKY010000001">
    <property type="protein sequence ID" value="GAA5067856.1"/>
    <property type="molecule type" value="Genomic_DNA"/>
</dbReference>
<comment type="subcellular location">
    <subcellularLocation>
        <location evidence="7 8">Cytoplasm</location>
    </subcellularLocation>
</comment>
<reference evidence="10" key="1">
    <citation type="journal article" date="2019" name="Int. J. Syst. Evol. Microbiol.">
        <title>The Global Catalogue of Microorganisms (GCM) 10K type strain sequencing project: providing services to taxonomists for standard genome sequencing and annotation.</title>
        <authorList>
            <consortium name="The Broad Institute Genomics Platform"/>
            <consortium name="The Broad Institute Genome Sequencing Center for Infectious Disease"/>
            <person name="Wu L."/>
            <person name="Ma J."/>
        </authorList>
    </citation>
    <scope>NUCLEOTIDE SEQUENCE [LARGE SCALE GENOMIC DNA]</scope>
    <source>
        <strain evidence="10">JCM 19212</strain>
    </source>
</reference>
<dbReference type="HAMAP" id="MF_00323">
    <property type="entry name" value="Ferrochelatase"/>
    <property type="match status" value="1"/>
</dbReference>
<keyword evidence="7" id="KW-0479">Metal-binding</keyword>
<gene>
    <name evidence="7 9" type="primary">hemH</name>
    <name evidence="9" type="ORF">GCM10025759_02930</name>
</gene>
<keyword evidence="2 7" id="KW-0408">Iron</keyword>
<dbReference type="PROSITE" id="PS00534">
    <property type="entry name" value="FERROCHELATASE"/>
    <property type="match status" value="1"/>
</dbReference>
<dbReference type="Gene3D" id="3.40.50.1400">
    <property type="match status" value="2"/>
</dbReference>
<name>A0ABP9KY59_9GAMM</name>
<evidence type="ECO:0000256" key="4">
    <source>
        <dbReference type="ARBA" id="ARBA00023239"/>
    </source>
</evidence>
<proteinExistence type="inferred from homology"/>
<dbReference type="EC" id="4.98.1.1" evidence="7 8"/>
<dbReference type="PANTHER" id="PTHR11108">
    <property type="entry name" value="FERROCHELATASE"/>
    <property type="match status" value="1"/>
</dbReference>
<accession>A0ABP9KY59</accession>
<dbReference type="InterPro" id="IPR001015">
    <property type="entry name" value="Ferrochelatase"/>
</dbReference>
<dbReference type="CDD" id="cd03411">
    <property type="entry name" value="Ferrochelatase_N"/>
    <property type="match status" value="1"/>
</dbReference>
<dbReference type="NCBIfam" id="TIGR00109">
    <property type="entry name" value="hemH"/>
    <property type="match status" value="1"/>
</dbReference>
<dbReference type="RefSeq" id="WP_158983162.1">
    <property type="nucleotide sequence ID" value="NZ_BAABKY010000001.1"/>
</dbReference>
<dbReference type="InterPro" id="IPR033644">
    <property type="entry name" value="Ferrochelatase_C"/>
</dbReference>
<keyword evidence="5 7" id="KW-0627">Porphyrin biosynthesis</keyword>
<dbReference type="InterPro" id="IPR033659">
    <property type="entry name" value="Ferrochelatase_N"/>
</dbReference>
<comment type="catalytic activity">
    <reaction evidence="6">
        <text>Fe-coproporphyrin III + 2 H(+) = coproporphyrin III + Fe(2+)</text>
        <dbReference type="Rhea" id="RHEA:49572"/>
        <dbReference type="ChEBI" id="CHEBI:15378"/>
        <dbReference type="ChEBI" id="CHEBI:29033"/>
        <dbReference type="ChEBI" id="CHEBI:68438"/>
        <dbReference type="ChEBI" id="CHEBI:131725"/>
        <dbReference type="EC" id="4.99.1.9"/>
    </reaction>
    <physiologicalReaction direction="right-to-left" evidence="6">
        <dbReference type="Rhea" id="RHEA:49574"/>
    </physiologicalReaction>
</comment>
<comment type="caution">
    <text evidence="9">The sequence shown here is derived from an EMBL/GenBank/DDBJ whole genome shotgun (WGS) entry which is preliminary data.</text>
</comment>
<dbReference type="InterPro" id="IPR019772">
    <property type="entry name" value="Ferrochelatase_AS"/>
</dbReference>
<dbReference type="SUPFAM" id="SSF53800">
    <property type="entry name" value="Chelatase"/>
    <property type="match status" value="1"/>
</dbReference>